<dbReference type="SUPFAM" id="SSF54060">
    <property type="entry name" value="His-Me finger endonucleases"/>
    <property type="match status" value="1"/>
</dbReference>
<protein>
    <recommendedName>
        <fullName evidence="1">HNH nuclease domain-containing protein</fullName>
    </recommendedName>
</protein>
<proteinExistence type="predicted"/>
<name>A0A0F9PRZ9_9ZZZZ</name>
<sequence>MSISLDYATSLGAWQDKEGSLHWPKSGIMVISTADRSRDAYTPGSPTSKGGLPMLNQSTISPQFGDPRLPERFWAKVRVLENGCWGWMAGRTGGYGSFRVGSLRDGTRRMEPAHRWAYEHLIGSIPDGLEPDHLCRNRTCVNPTHIEPVTRRTNLLRGVGLTARNAAKTHCPAGHPYDEENTRLSARNQRHCRECTRERQRV</sequence>
<dbReference type="GO" id="GO:0004519">
    <property type="term" value="F:endonuclease activity"/>
    <property type="evidence" value="ECO:0007669"/>
    <property type="project" value="InterPro"/>
</dbReference>
<dbReference type="Gene3D" id="3.90.75.10">
    <property type="entry name" value="Homing Intron 3 (I-ppo) Encoded Endonuclease, Chain A"/>
    <property type="match status" value="1"/>
</dbReference>
<dbReference type="InterPro" id="IPR003615">
    <property type="entry name" value="HNH_nuc"/>
</dbReference>
<dbReference type="AlphaFoldDB" id="A0A0F9PRZ9"/>
<feature type="domain" description="HNH nuclease" evidence="1">
    <location>
        <begin position="113"/>
        <end position="154"/>
    </location>
</feature>
<dbReference type="EMBL" id="LAZR01002100">
    <property type="protein sequence ID" value="KKN34515.1"/>
    <property type="molecule type" value="Genomic_DNA"/>
</dbReference>
<gene>
    <name evidence="2" type="ORF">LCGC14_0793100</name>
</gene>
<comment type="caution">
    <text evidence="2">The sequence shown here is derived from an EMBL/GenBank/DDBJ whole genome shotgun (WGS) entry which is preliminary data.</text>
</comment>
<organism evidence="2">
    <name type="scientific">marine sediment metagenome</name>
    <dbReference type="NCBI Taxonomy" id="412755"/>
    <lineage>
        <taxon>unclassified sequences</taxon>
        <taxon>metagenomes</taxon>
        <taxon>ecological metagenomes</taxon>
    </lineage>
</organism>
<evidence type="ECO:0000259" key="1">
    <source>
        <dbReference type="Pfam" id="PF13392"/>
    </source>
</evidence>
<accession>A0A0F9PRZ9</accession>
<evidence type="ECO:0000313" key="2">
    <source>
        <dbReference type="EMBL" id="KKN34515.1"/>
    </source>
</evidence>
<dbReference type="InterPro" id="IPR044930">
    <property type="entry name" value="Homing_endonuclease_His-Me"/>
</dbReference>
<dbReference type="Pfam" id="PF13392">
    <property type="entry name" value="HNH_3"/>
    <property type="match status" value="1"/>
</dbReference>
<reference evidence="2" key="1">
    <citation type="journal article" date="2015" name="Nature">
        <title>Complex archaea that bridge the gap between prokaryotes and eukaryotes.</title>
        <authorList>
            <person name="Spang A."/>
            <person name="Saw J.H."/>
            <person name="Jorgensen S.L."/>
            <person name="Zaremba-Niedzwiedzka K."/>
            <person name="Martijn J."/>
            <person name="Lind A.E."/>
            <person name="van Eijk R."/>
            <person name="Schleper C."/>
            <person name="Guy L."/>
            <person name="Ettema T.J."/>
        </authorList>
    </citation>
    <scope>NUCLEOTIDE SEQUENCE</scope>
</reference>
<dbReference type="InterPro" id="IPR044925">
    <property type="entry name" value="His-Me_finger_sf"/>
</dbReference>